<accession>A0A151GPH7</accession>
<dbReference type="Pfam" id="PF00378">
    <property type="entry name" value="ECH_1"/>
    <property type="match status" value="1"/>
</dbReference>
<protein>
    <recommendedName>
        <fullName evidence="4">Enoyl-CoA hydratase/isomerase family protein</fullName>
    </recommendedName>
</protein>
<dbReference type="STRING" id="98403.A0A151GPH7"/>
<dbReference type="InterPro" id="IPR051053">
    <property type="entry name" value="ECH/Chromodomain_protein"/>
</dbReference>
<dbReference type="AlphaFoldDB" id="A0A151GPH7"/>
<evidence type="ECO:0000313" key="3">
    <source>
        <dbReference type="Proteomes" id="UP000076580"/>
    </source>
</evidence>
<sequence length="371" mass="39512">MAAIRIPETYVTAASSHIQVTNHPKESLVGVTPILVATLNRPEKFNAITGDMITDLISFFTTVNVDDRVKIVVLTGAGKAFSAGIDLQMDTSKLKSSTHPSAMRDPGGALALAMYNCSKPIIVAYNGLAVGIGLTSTLAATIRIAPRRAEFGFPFSRIGLTMESCSSYFLPRMVGFSNATYLLATGGRYPADTPALDGIFAELVDEPGDALPRALEISSDMLHNVSSMAVFLNRQLIWRNPGTAEGAHLVDSPLLYDMFGGRCVRPCWTLALLIVLAVGFGSGSGSGFGSGSSFGFGSGSLPCASFLSCILRIQPRLTWKQGPSRVQRGLFREAQAGIRRHVGARRTSYVSVVDRDVGGGAEKGRDEDGEQ</sequence>
<proteinExistence type="inferred from homology"/>
<organism evidence="2 3">
    <name type="scientific">Drechmeria coniospora</name>
    <name type="common">Nematophagous fungus</name>
    <name type="synonym">Meria coniospora</name>
    <dbReference type="NCBI Taxonomy" id="98403"/>
    <lineage>
        <taxon>Eukaryota</taxon>
        <taxon>Fungi</taxon>
        <taxon>Dikarya</taxon>
        <taxon>Ascomycota</taxon>
        <taxon>Pezizomycotina</taxon>
        <taxon>Sordariomycetes</taxon>
        <taxon>Hypocreomycetidae</taxon>
        <taxon>Hypocreales</taxon>
        <taxon>Ophiocordycipitaceae</taxon>
        <taxon>Drechmeria</taxon>
    </lineage>
</organism>
<dbReference type="InParanoid" id="A0A151GPH7"/>
<comment type="caution">
    <text evidence="2">The sequence shown here is derived from an EMBL/GenBank/DDBJ whole genome shotgun (WGS) entry which is preliminary data.</text>
</comment>
<dbReference type="Proteomes" id="UP000076580">
    <property type="component" value="Chromosome 01"/>
</dbReference>
<dbReference type="RefSeq" id="XP_040658330.1">
    <property type="nucleotide sequence ID" value="XM_040797447.1"/>
</dbReference>
<name>A0A151GPH7_DRECN</name>
<dbReference type="InterPro" id="IPR029045">
    <property type="entry name" value="ClpP/crotonase-like_dom_sf"/>
</dbReference>
<evidence type="ECO:0000256" key="1">
    <source>
        <dbReference type="ARBA" id="ARBA00005254"/>
    </source>
</evidence>
<gene>
    <name evidence="2" type="ORF">DCS_00105</name>
</gene>
<dbReference type="Gene3D" id="3.90.226.10">
    <property type="entry name" value="2-enoyl-CoA Hydratase, Chain A, domain 1"/>
    <property type="match status" value="1"/>
</dbReference>
<dbReference type="GeneID" id="63712748"/>
<comment type="similarity">
    <text evidence="1">Belongs to the enoyl-CoA hydratase/isomerase family.</text>
</comment>
<keyword evidence="3" id="KW-1185">Reference proteome</keyword>
<dbReference type="PANTHER" id="PTHR43684:SF4">
    <property type="entry name" value="ENOYL-COA HYDRATASE_ISOMERASE FAMILY PROTEIN (AFU_ORTHOLOGUE AFUA_1G01890)"/>
    <property type="match status" value="1"/>
</dbReference>
<evidence type="ECO:0008006" key="4">
    <source>
        <dbReference type="Google" id="ProtNLM"/>
    </source>
</evidence>
<dbReference type="CDD" id="cd06558">
    <property type="entry name" value="crotonase-like"/>
    <property type="match status" value="1"/>
</dbReference>
<dbReference type="PANTHER" id="PTHR43684">
    <property type="match status" value="1"/>
</dbReference>
<dbReference type="InterPro" id="IPR001753">
    <property type="entry name" value="Enoyl-CoA_hydra/iso"/>
</dbReference>
<dbReference type="SUPFAM" id="SSF52096">
    <property type="entry name" value="ClpP/crotonase"/>
    <property type="match status" value="1"/>
</dbReference>
<evidence type="ECO:0000313" key="2">
    <source>
        <dbReference type="EMBL" id="KYK58978.1"/>
    </source>
</evidence>
<dbReference type="EMBL" id="LAYC01000001">
    <property type="protein sequence ID" value="KYK58978.1"/>
    <property type="molecule type" value="Genomic_DNA"/>
</dbReference>
<reference evidence="2 3" key="1">
    <citation type="journal article" date="2016" name="Sci. Rep.">
        <title>Insights into Adaptations to a Near-Obligate Nematode Endoparasitic Lifestyle from the Finished Genome of Drechmeria coniospora.</title>
        <authorList>
            <person name="Zhang L."/>
            <person name="Zhou Z."/>
            <person name="Guo Q."/>
            <person name="Fokkens L."/>
            <person name="Miskei M."/>
            <person name="Pocsi I."/>
            <person name="Zhang W."/>
            <person name="Chen M."/>
            <person name="Wang L."/>
            <person name="Sun Y."/>
            <person name="Donzelli B.G."/>
            <person name="Gibson D.M."/>
            <person name="Nelson D.R."/>
            <person name="Luo J.G."/>
            <person name="Rep M."/>
            <person name="Liu H."/>
            <person name="Yang S."/>
            <person name="Wang J."/>
            <person name="Krasnoff S.B."/>
            <person name="Xu Y."/>
            <person name="Molnar I."/>
            <person name="Lin M."/>
        </authorList>
    </citation>
    <scope>NUCLEOTIDE SEQUENCE [LARGE SCALE GENOMIC DNA]</scope>
    <source>
        <strain evidence="2 3">ARSEF 6962</strain>
    </source>
</reference>